<reference evidence="2" key="1">
    <citation type="submission" date="2019-12" db="EMBL/GenBank/DDBJ databases">
        <title>Genome sequencing and annotation of Brassica cretica.</title>
        <authorList>
            <person name="Studholme D.J."/>
            <person name="Sarris P."/>
        </authorList>
    </citation>
    <scope>NUCLEOTIDE SEQUENCE</scope>
    <source>
        <strain evidence="2">PFS-109/04</strain>
        <tissue evidence="2">Leaf</tissue>
    </source>
</reference>
<dbReference type="AlphaFoldDB" id="A0A8S9QW55"/>
<evidence type="ECO:0000313" key="2">
    <source>
        <dbReference type="EMBL" id="KAF3552961.1"/>
    </source>
</evidence>
<proteinExistence type="predicted"/>
<name>A0A8S9QW55_BRACR</name>
<sequence>MLKKKKGKDKSNLENHRTESEKIVKERRKKVDVKITEISTLEKFFQERIIMAGPEIWGHVVVSMTGPVNNMPHANPELLVTPFPLHETKERSLLLPALIPTSPSRLKLFASSTI</sequence>
<organism evidence="2 3">
    <name type="scientific">Brassica cretica</name>
    <name type="common">Mustard</name>
    <dbReference type="NCBI Taxonomy" id="69181"/>
    <lineage>
        <taxon>Eukaryota</taxon>
        <taxon>Viridiplantae</taxon>
        <taxon>Streptophyta</taxon>
        <taxon>Embryophyta</taxon>
        <taxon>Tracheophyta</taxon>
        <taxon>Spermatophyta</taxon>
        <taxon>Magnoliopsida</taxon>
        <taxon>eudicotyledons</taxon>
        <taxon>Gunneridae</taxon>
        <taxon>Pentapetalae</taxon>
        <taxon>rosids</taxon>
        <taxon>malvids</taxon>
        <taxon>Brassicales</taxon>
        <taxon>Brassicaceae</taxon>
        <taxon>Brassiceae</taxon>
        <taxon>Brassica</taxon>
    </lineage>
</organism>
<evidence type="ECO:0000256" key="1">
    <source>
        <dbReference type="SAM" id="MobiDB-lite"/>
    </source>
</evidence>
<evidence type="ECO:0000313" key="3">
    <source>
        <dbReference type="Proteomes" id="UP000712600"/>
    </source>
</evidence>
<protein>
    <submittedName>
        <fullName evidence="2">Uncharacterized protein</fullName>
    </submittedName>
</protein>
<gene>
    <name evidence="2" type="ORF">F2Q69_00012807</name>
</gene>
<accession>A0A8S9QW55</accession>
<dbReference type="EMBL" id="QGKX02000996">
    <property type="protein sequence ID" value="KAF3552961.1"/>
    <property type="molecule type" value="Genomic_DNA"/>
</dbReference>
<comment type="caution">
    <text evidence="2">The sequence shown here is derived from an EMBL/GenBank/DDBJ whole genome shotgun (WGS) entry which is preliminary data.</text>
</comment>
<dbReference type="Proteomes" id="UP000712600">
    <property type="component" value="Unassembled WGS sequence"/>
</dbReference>
<feature type="region of interest" description="Disordered" evidence="1">
    <location>
        <begin position="1"/>
        <end position="26"/>
    </location>
</feature>
<feature type="compositionally biased region" description="Basic and acidic residues" evidence="1">
    <location>
        <begin position="9"/>
        <end position="24"/>
    </location>
</feature>